<organism evidence="1 2">
    <name type="scientific">Acetomicrobium hydrogeniformans ATCC BAA-1850</name>
    <dbReference type="NCBI Taxonomy" id="592015"/>
    <lineage>
        <taxon>Bacteria</taxon>
        <taxon>Thermotogati</taxon>
        <taxon>Synergistota</taxon>
        <taxon>Synergistia</taxon>
        <taxon>Synergistales</taxon>
        <taxon>Acetomicrobiaceae</taxon>
        <taxon>Acetomicrobium</taxon>
    </lineage>
</organism>
<reference evidence="2" key="1">
    <citation type="submission" date="2012-09" db="EMBL/GenBank/DDBJ databases">
        <authorList>
            <person name="Weinstock G."/>
            <person name="Sodergren E."/>
            <person name="Clifton S."/>
            <person name="Fulton L."/>
            <person name="Fulton B."/>
            <person name="Courtney L."/>
            <person name="Fronick C."/>
            <person name="Harrison M."/>
            <person name="Strong C."/>
            <person name="Farmer C."/>
            <person name="Delehaunty K."/>
            <person name="Markovic C."/>
            <person name="Hall O."/>
            <person name="Minx P."/>
            <person name="Tomlinson C."/>
            <person name="Mitreva M."/>
            <person name="Nelson J."/>
            <person name="Hou S."/>
            <person name="Wollam A."/>
            <person name="Pepin K.H."/>
            <person name="Johnson M."/>
            <person name="Bhonagiri V."/>
            <person name="Nash W.E."/>
            <person name="Suruliraj S."/>
            <person name="Warren W."/>
            <person name="Chinwalla A."/>
            <person name="Mardis E.R."/>
            <person name="Wilson R.K."/>
        </authorList>
    </citation>
    <scope>NUCLEOTIDE SEQUENCE [LARGE SCALE GENOMIC DNA]</scope>
    <source>
        <strain evidence="2">OS1</strain>
    </source>
</reference>
<name>A0A0T5XAF9_9BACT</name>
<sequence length="48" mass="5532">MCFNFIKVFTTLHGNIIILIIPCQSSKMPSAPVLFEAEMAFWVPRFKN</sequence>
<dbReference type="Proteomes" id="UP000005273">
    <property type="component" value="Unassembled WGS sequence"/>
</dbReference>
<dbReference type="STRING" id="592015.HMPREF1705_04654"/>
<gene>
    <name evidence="1" type="ORF">HMPREF1705_04654</name>
</gene>
<protein>
    <submittedName>
        <fullName evidence="1">Uncharacterized protein</fullName>
    </submittedName>
</protein>
<dbReference type="AlphaFoldDB" id="A0A0T5XAF9"/>
<keyword evidence="2" id="KW-1185">Reference proteome</keyword>
<evidence type="ECO:0000313" key="2">
    <source>
        <dbReference type="Proteomes" id="UP000005273"/>
    </source>
</evidence>
<evidence type="ECO:0000313" key="1">
    <source>
        <dbReference type="EMBL" id="KRT35302.1"/>
    </source>
</evidence>
<comment type="caution">
    <text evidence="1">The sequence shown here is derived from an EMBL/GenBank/DDBJ whole genome shotgun (WGS) entry which is preliminary data.</text>
</comment>
<proteinExistence type="predicted"/>
<dbReference type="EMBL" id="ACJX03000001">
    <property type="protein sequence ID" value="KRT35302.1"/>
    <property type="molecule type" value="Genomic_DNA"/>
</dbReference>
<accession>A0A0T5XAF9</accession>